<dbReference type="SUPFAM" id="SSF102114">
    <property type="entry name" value="Radical SAM enzymes"/>
    <property type="match status" value="1"/>
</dbReference>
<evidence type="ECO:0000313" key="8">
    <source>
        <dbReference type="Proteomes" id="UP000260943"/>
    </source>
</evidence>
<dbReference type="PANTHER" id="PTHR43524">
    <property type="entry name" value="RADICAL SAM SUPERFAMILY PROTEIN"/>
    <property type="match status" value="1"/>
</dbReference>
<dbReference type="InterPro" id="IPR058240">
    <property type="entry name" value="rSAM_sf"/>
</dbReference>
<dbReference type="CDD" id="cd01335">
    <property type="entry name" value="Radical_SAM"/>
    <property type="match status" value="1"/>
</dbReference>
<accession>A0A3E4QQH6</accession>
<name>A0A3E4QQH6_9ACTN</name>
<dbReference type="PROSITE" id="PS51918">
    <property type="entry name" value="RADICAL_SAM"/>
    <property type="match status" value="1"/>
</dbReference>
<dbReference type="InterPro" id="IPR007197">
    <property type="entry name" value="rSAM"/>
</dbReference>
<feature type="region of interest" description="Disordered" evidence="5">
    <location>
        <begin position="442"/>
        <end position="467"/>
    </location>
</feature>
<gene>
    <name evidence="7" type="ORF">DXC81_08865</name>
</gene>
<dbReference type="RefSeq" id="WP_117680070.1">
    <property type="nucleotide sequence ID" value="NZ_QSRJ01000011.1"/>
</dbReference>
<evidence type="ECO:0000256" key="2">
    <source>
        <dbReference type="ARBA" id="ARBA00022723"/>
    </source>
</evidence>
<dbReference type="PANTHER" id="PTHR43524:SF1">
    <property type="entry name" value="RADICAL SAM SUPERFAMILY PROTEIN"/>
    <property type="match status" value="1"/>
</dbReference>
<evidence type="ECO:0000256" key="1">
    <source>
        <dbReference type="ARBA" id="ARBA00022691"/>
    </source>
</evidence>
<dbReference type="Gene3D" id="3.20.20.70">
    <property type="entry name" value="Aldolase class I"/>
    <property type="match status" value="1"/>
</dbReference>
<organism evidence="7 8">
    <name type="scientific">Collinsella tanakaei</name>
    <dbReference type="NCBI Taxonomy" id="626935"/>
    <lineage>
        <taxon>Bacteria</taxon>
        <taxon>Bacillati</taxon>
        <taxon>Actinomycetota</taxon>
        <taxon>Coriobacteriia</taxon>
        <taxon>Coriobacteriales</taxon>
        <taxon>Coriobacteriaceae</taxon>
        <taxon>Collinsella</taxon>
    </lineage>
</organism>
<evidence type="ECO:0000313" key="7">
    <source>
        <dbReference type="EMBL" id="RGL08217.1"/>
    </source>
</evidence>
<sequence length="467" mass="53208">MAITEAAERLALYKIIDYLDEDPAEHIEKIMGLVNKFTPDDVFPTQRAAFSHAIEAKTNWYELMMKVFDLNPLMRSRLLKTLIADANILAWPKQEKMREKYRCNIPWAILLDPTSACNLRCTGCWAAEYGHALNLTLDDIDSIIEQGKKLGCHIYIYTGGEPLVRKADVIRLCEKHQDCVFLCFTNATLIDEAFCDDIIRVANFVPAISAEGTRETTDSRRGEGTYDKIGHAMDLLRARGIPFGISACWTCQNADAIASEEYFDWMIDKGALFCWLFHYMPVGAGAPKELMPTMEQRAHVYEFVRKMREVKPLFTLDFQNDGEYVGGCIAGGRRYLHINAAGDVEPCVFIHYSNVNIHNASLLDALRSPLFMEYYRQQPFNTNHLMPCPMLENPDMLPKMVEESGAVSTDLVEKESPDQLRDKTREYAQAWKRVAEGLWNDPESPLFEKRQDPTQGMAATDLSKRID</sequence>
<comment type="caution">
    <text evidence="7">The sequence shown here is derived from an EMBL/GenBank/DDBJ whole genome shotgun (WGS) entry which is preliminary data.</text>
</comment>
<protein>
    <submittedName>
        <fullName evidence="7">Radical SAM protein</fullName>
    </submittedName>
</protein>
<dbReference type="AlphaFoldDB" id="A0A3E4QQH6"/>
<reference evidence="7 8" key="1">
    <citation type="submission" date="2018-08" db="EMBL/GenBank/DDBJ databases">
        <title>A genome reference for cultivated species of the human gut microbiota.</title>
        <authorList>
            <person name="Zou Y."/>
            <person name="Xue W."/>
            <person name="Luo G."/>
        </authorList>
    </citation>
    <scope>NUCLEOTIDE SEQUENCE [LARGE SCALE GENOMIC DNA]</scope>
    <source>
        <strain evidence="7 8">TF08-14</strain>
    </source>
</reference>
<dbReference type="GO" id="GO:0051536">
    <property type="term" value="F:iron-sulfur cluster binding"/>
    <property type="evidence" value="ECO:0007669"/>
    <property type="project" value="UniProtKB-KW"/>
</dbReference>
<evidence type="ECO:0000259" key="6">
    <source>
        <dbReference type="PROSITE" id="PS51918"/>
    </source>
</evidence>
<evidence type="ECO:0000256" key="5">
    <source>
        <dbReference type="SAM" id="MobiDB-lite"/>
    </source>
</evidence>
<feature type="domain" description="Radical SAM core" evidence="6">
    <location>
        <begin position="103"/>
        <end position="317"/>
    </location>
</feature>
<keyword evidence="4" id="KW-0411">Iron-sulfur</keyword>
<proteinExistence type="predicted"/>
<dbReference type="SFLD" id="SFLDG01067">
    <property type="entry name" value="SPASM/twitch_domain_containing"/>
    <property type="match status" value="1"/>
</dbReference>
<evidence type="ECO:0000256" key="4">
    <source>
        <dbReference type="ARBA" id="ARBA00023014"/>
    </source>
</evidence>
<dbReference type="Pfam" id="PF04055">
    <property type="entry name" value="Radical_SAM"/>
    <property type="match status" value="1"/>
</dbReference>
<keyword evidence="3" id="KW-0408">Iron</keyword>
<dbReference type="SFLD" id="SFLDS00029">
    <property type="entry name" value="Radical_SAM"/>
    <property type="match status" value="1"/>
</dbReference>
<dbReference type="GO" id="GO:0003824">
    <property type="term" value="F:catalytic activity"/>
    <property type="evidence" value="ECO:0007669"/>
    <property type="project" value="InterPro"/>
</dbReference>
<dbReference type="EMBL" id="QSRJ01000011">
    <property type="protein sequence ID" value="RGL08217.1"/>
    <property type="molecule type" value="Genomic_DNA"/>
</dbReference>
<dbReference type="GO" id="GO:0046872">
    <property type="term" value="F:metal ion binding"/>
    <property type="evidence" value="ECO:0007669"/>
    <property type="project" value="UniProtKB-KW"/>
</dbReference>
<dbReference type="InterPro" id="IPR013785">
    <property type="entry name" value="Aldolase_TIM"/>
</dbReference>
<evidence type="ECO:0000256" key="3">
    <source>
        <dbReference type="ARBA" id="ARBA00023004"/>
    </source>
</evidence>
<keyword evidence="2" id="KW-0479">Metal-binding</keyword>
<dbReference type="Proteomes" id="UP000260943">
    <property type="component" value="Unassembled WGS sequence"/>
</dbReference>
<keyword evidence="1" id="KW-0949">S-adenosyl-L-methionine</keyword>
<dbReference type="CDD" id="cd21128">
    <property type="entry name" value="SPASM_rSAM"/>
    <property type="match status" value="1"/>
</dbReference>